<feature type="signal peptide" evidence="3">
    <location>
        <begin position="1"/>
        <end position="17"/>
    </location>
</feature>
<feature type="transmembrane region" description="Helical" evidence="2">
    <location>
        <begin position="492"/>
        <end position="512"/>
    </location>
</feature>
<feature type="transmembrane region" description="Helical" evidence="2">
    <location>
        <begin position="780"/>
        <end position="802"/>
    </location>
</feature>
<reference evidence="4 5" key="1">
    <citation type="submission" date="2020-04" db="EMBL/GenBank/DDBJ databases">
        <title>Sequencing and Assembly of C. fimi.</title>
        <authorList>
            <person name="Ramsey A.R."/>
        </authorList>
    </citation>
    <scope>NUCLEOTIDE SEQUENCE [LARGE SCALE GENOMIC DNA]</scope>
    <source>
        <strain evidence="4 5">SB</strain>
    </source>
</reference>
<feature type="transmembrane region" description="Helical" evidence="2">
    <location>
        <begin position="756"/>
        <end position="774"/>
    </location>
</feature>
<keyword evidence="2" id="KW-0812">Transmembrane</keyword>
<feature type="transmembrane region" description="Helical" evidence="2">
    <location>
        <begin position="401"/>
        <end position="424"/>
    </location>
</feature>
<comment type="caution">
    <text evidence="4">The sequence shown here is derived from an EMBL/GenBank/DDBJ whole genome shotgun (WGS) entry which is preliminary data.</text>
</comment>
<name>A0A7Y0M136_CELFI</name>
<feature type="transmembrane region" description="Helical" evidence="2">
    <location>
        <begin position="646"/>
        <end position="666"/>
    </location>
</feature>
<gene>
    <name evidence="4" type="ORF">HIR71_12970</name>
</gene>
<proteinExistence type="predicted"/>
<feature type="transmembrane region" description="Helical" evidence="2">
    <location>
        <begin position="465"/>
        <end position="486"/>
    </location>
</feature>
<dbReference type="InterPro" id="IPR017850">
    <property type="entry name" value="Alkaline_phosphatase_core_sf"/>
</dbReference>
<organism evidence="4 5">
    <name type="scientific">Cellulomonas fimi</name>
    <dbReference type="NCBI Taxonomy" id="1708"/>
    <lineage>
        <taxon>Bacteria</taxon>
        <taxon>Bacillati</taxon>
        <taxon>Actinomycetota</taxon>
        <taxon>Actinomycetes</taxon>
        <taxon>Micrococcales</taxon>
        <taxon>Cellulomonadaceae</taxon>
        <taxon>Cellulomonas</taxon>
    </lineage>
</organism>
<keyword evidence="2" id="KW-1133">Transmembrane helix</keyword>
<feature type="chain" id="PRO_5038580079" evidence="3">
    <location>
        <begin position="18"/>
        <end position="817"/>
    </location>
</feature>
<keyword evidence="2" id="KW-0472">Membrane</keyword>
<dbReference type="EMBL" id="JABCJJ010000024">
    <property type="protein sequence ID" value="NMR21118.1"/>
    <property type="molecule type" value="Genomic_DNA"/>
</dbReference>
<feature type="transmembrane region" description="Helical" evidence="2">
    <location>
        <begin position="519"/>
        <end position="546"/>
    </location>
</feature>
<feature type="transmembrane region" description="Helical" evidence="2">
    <location>
        <begin position="595"/>
        <end position="615"/>
    </location>
</feature>
<evidence type="ECO:0000256" key="3">
    <source>
        <dbReference type="SAM" id="SignalP"/>
    </source>
</evidence>
<dbReference type="Proteomes" id="UP000562124">
    <property type="component" value="Unassembled WGS sequence"/>
</dbReference>
<feature type="transmembrane region" description="Helical" evidence="2">
    <location>
        <begin position="621"/>
        <end position="639"/>
    </location>
</feature>
<evidence type="ECO:0000256" key="1">
    <source>
        <dbReference type="SAM" id="MobiDB-lite"/>
    </source>
</evidence>
<accession>A0A7Y0M136</accession>
<keyword evidence="3" id="KW-0732">Signal</keyword>
<evidence type="ECO:0000313" key="5">
    <source>
        <dbReference type="Proteomes" id="UP000562124"/>
    </source>
</evidence>
<evidence type="ECO:0000313" key="4">
    <source>
        <dbReference type="EMBL" id="NMR21118.1"/>
    </source>
</evidence>
<feature type="region of interest" description="Disordered" evidence="1">
    <location>
        <begin position="216"/>
        <end position="267"/>
    </location>
</feature>
<keyword evidence="5" id="KW-1185">Reference proteome</keyword>
<sequence>MVVAALTVLLGTAPGWAAPAPAAVDDAGAPLLVIGTSGLRWDDVGALTTPALWGLSRTAAVGTVAVRSLRPFACPADGWLALSAGARAADLDGATYGECRTLREPMPDGRVAGWADFVQSASEADYDARLGLLGDTLAAASPLVPGASAPAAGAVVPGVTGIGPGAAIALADADGLPVGTHVRLPREADELERTVETALRDSQLVVLDVGAVRDPGQRTVARPASGLDEDGDGRPDPGATPTPEPPTGSEEDLTAPDAVTEPTRSDQVREIDARIGAALAAVEDSGRDVTVLVASLADSGRSPHLQLAAASGPSADPGAAAGPGAAFAEALLESRSTRQPGYVMTTDLTPTVLSALGIRGEAPAGALVGSVITAVPGPELASQRVAAMIDEDRHAWAVRPLVPVFFTFLIVVNLLLYAFVTLGLNGHVLASLSSGLNRVLPGRAGRAVAHGLTSRPRLVLSLMRMAGVAVASIPVATFLANLSPWWRLRPPSYALIALVVVWVAVLTALALVPRWKSWLLGPVGVVAGATALVIAADIATGGGLQISALMGVQPLVGARFYGFNNQAFALFAASTILLAVAVANPLVRRGRRRQAAAAVAGIGVVATVLDGMPGLGSDFGGPPAMVPGFAVLALLAAGIRLTWRRALGVLAAGAAVVVGFALVDWMRPADSQTHLGRFVQTVLDGGLWPVVARKASQNLDNLFGSTLTFLAIAGIALVVLVLGRPLRGIATAPDGGPFAWLSSGAPLTQLGTDAPMLRPGLVALAVTLGIGFALNDSGIVIPAVGISVVVPLVVAACAGWMLGVRPATPATPVVTRV</sequence>
<feature type="transmembrane region" description="Helical" evidence="2">
    <location>
        <begin position="702"/>
        <end position="722"/>
    </location>
</feature>
<feature type="transmembrane region" description="Helical" evidence="2">
    <location>
        <begin position="566"/>
        <end position="583"/>
    </location>
</feature>
<dbReference type="Gene3D" id="3.40.720.10">
    <property type="entry name" value="Alkaline Phosphatase, subunit A"/>
    <property type="match status" value="1"/>
</dbReference>
<evidence type="ECO:0000256" key="2">
    <source>
        <dbReference type="SAM" id="Phobius"/>
    </source>
</evidence>
<dbReference type="AlphaFoldDB" id="A0A7Y0M136"/>
<protein>
    <submittedName>
        <fullName evidence="4">Uncharacterized protein</fullName>
    </submittedName>
</protein>